<reference evidence="2" key="1">
    <citation type="submission" date="2021-11" db="EMBL/GenBank/DDBJ databases">
        <title>Draft genome sequence of Alcaligenes endophyticus type strain CCUG 75668T.</title>
        <authorList>
            <person name="Salva-Serra F."/>
            <person name="Duran R.E."/>
            <person name="Seeger M."/>
            <person name="Moore E.R.B."/>
            <person name="Jaen-Luchoro D."/>
        </authorList>
    </citation>
    <scope>NUCLEOTIDE SEQUENCE</scope>
    <source>
        <strain evidence="2">CCUG 75668</strain>
    </source>
</reference>
<protein>
    <submittedName>
        <fullName evidence="2">Oxidoreductase</fullName>
    </submittedName>
</protein>
<organism evidence="2 3">
    <name type="scientific">Alcaligenes endophyticus</name>
    <dbReference type="NCBI Taxonomy" id="1929088"/>
    <lineage>
        <taxon>Bacteria</taxon>
        <taxon>Pseudomonadati</taxon>
        <taxon>Pseudomonadota</taxon>
        <taxon>Betaproteobacteria</taxon>
        <taxon>Burkholderiales</taxon>
        <taxon>Alcaligenaceae</taxon>
        <taxon>Alcaligenes</taxon>
    </lineage>
</organism>
<accession>A0ABT8EKM2</accession>
<name>A0ABT8EKM2_9BURK</name>
<proteinExistence type="predicted"/>
<dbReference type="PANTHER" id="PTHR43677:SF1">
    <property type="entry name" value="ACRYLYL-COA REDUCTASE ACUI-RELATED"/>
    <property type="match status" value="1"/>
</dbReference>
<dbReference type="Pfam" id="PF00107">
    <property type="entry name" value="ADH_zinc_N"/>
    <property type="match status" value="1"/>
</dbReference>
<dbReference type="PANTHER" id="PTHR43677">
    <property type="entry name" value="SHORT-CHAIN DEHYDROGENASE/REDUCTASE"/>
    <property type="match status" value="1"/>
</dbReference>
<evidence type="ECO:0000313" key="3">
    <source>
        <dbReference type="Proteomes" id="UP001168613"/>
    </source>
</evidence>
<sequence length="345" mass="36739">MAQQHNDAPQNTSLTAASFKAVHLSRLESGETMAEIIHVPLSELPPGEVLVRVQHSTLNYKDALAITGKSPVVRQFPMIPGIDFAGTVEQSADDRFQPGDQVILNGWGTGELRWGGLAQYASTKADWLIPLPKKMTTEQAMSIGTAGYTAMLCVIALERHGIKPESGPILVTGANGGVGSIAIALLSQLGYLVTASTGRVHETEHLLSLGAQAVMDRSALSSPNKPLQKENWAAAIDCVGSHTLANVLASTRYGGIVAACGLAQGMDLPSTVAPFILRGVTLAGIDSVYAPLAIRKQAWERLSHEFPERHRISTVRTIGLTQVIPLAEQLLAGKIRGRLMVDVHA</sequence>
<dbReference type="CDD" id="cd08288">
    <property type="entry name" value="MDR_yhdh"/>
    <property type="match status" value="1"/>
</dbReference>
<evidence type="ECO:0000259" key="1">
    <source>
        <dbReference type="SMART" id="SM00829"/>
    </source>
</evidence>
<gene>
    <name evidence="2" type="ORF">LMS43_11060</name>
</gene>
<dbReference type="SUPFAM" id="SSF51735">
    <property type="entry name" value="NAD(P)-binding Rossmann-fold domains"/>
    <property type="match status" value="1"/>
</dbReference>
<dbReference type="InterPro" id="IPR013154">
    <property type="entry name" value="ADH-like_N"/>
</dbReference>
<dbReference type="InterPro" id="IPR020843">
    <property type="entry name" value="ER"/>
</dbReference>
<dbReference type="InterPro" id="IPR051397">
    <property type="entry name" value="Zn-ADH-like_protein"/>
</dbReference>
<evidence type="ECO:0000313" key="2">
    <source>
        <dbReference type="EMBL" id="MDN4121830.1"/>
    </source>
</evidence>
<dbReference type="Gene3D" id="3.40.50.720">
    <property type="entry name" value="NAD(P)-binding Rossmann-like Domain"/>
    <property type="match status" value="1"/>
</dbReference>
<dbReference type="InterPro" id="IPR036291">
    <property type="entry name" value="NAD(P)-bd_dom_sf"/>
</dbReference>
<feature type="domain" description="Enoyl reductase (ER)" evidence="1">
    <location>
        <begin position="25"/>
        <end position="341"/>
    </location>
</feature>
<dbReference type="Proteomes" id="UP001168613">
    <property type="component" value="Unassembled WGS sequence"/>
</dbReference>
<dbReference type="Pfam" id="PF08240">
    <property type="entry name" value="ADH_N"/>
    <property type="match status" value="1"/>
</dbReference>
<dbReference type="RefSeq" id="WP_266123265.1">
    <property type="nucleotide sequence ID" value="NZ_JAJHNU010000003.1"/>
</dbReference>
<dbReference type="InterPro" id="IPR014188">
    <property type="entry name" value="Acrylyl-CoA_reductase_AcuI"/>
</dbReference>
<comment type="caution">
    <text evidence="2">The sequence shown here is derived from an EMBL/GenBank/DDBJ whole genome shotgun (WGS) entry which is preliminary data.</text>
</comment>
<dbReference type="InterPro" id="IPR013149">
    <property type="entry name" value="ADH-like_C"/>
</dbReference>
<dbReference type="SMART" id="SM00829">
    <property type="entry name" value="PKS_ER"/>
    <property type="match status" value="1"/>
</dbReference>
<dbReference type="SUPFAM" id="SSF50129">
    <property type="entry name" value="GroES-like"/>
    <property type="match status" value="1"/>
</dbReference>
<dbReference type="Gene3D" id="3.90.180.10">
    <property type="entry name" value="Medium-chain alcohol dehydrogenases, catalytic domain"/>
    <property type="match status" value="1"/>
</dbReference>
<keyword evidence="3" id="KW-1185">Reference proteome</keyword>
<dbReference type="EMBL" id="JAJHNU010000003">
    <property type="protein sequence ID" value="MDN4121830.1"/>
    <property type="molecule type" value="Genomic_DNA"/>
</dbReference>
<dbReference type="NCBIfam" id="TIGR02823">
    <property type="entry name" value="oxido_YhdH"/>
    <property type="match status" value="1"/>
</dbReference>
<dbReference type="InterPro" id="IPR011032">
    <property type="entry name" value="GroES-like_sf"/>
</dbReference>